<gene>
    <name evidence="1" type="ORF">UFOVP467_52</name>
    <name evidence="2" type="ORF">UFOVP657_59</name>
</gene>
<evidence type="ECO:0000313" key="2">
    <source>
        <dbReference type="EMBL" id="CAB4156438.1"/>
    </source>
</evidence>
<name>A0A6J5MIT9_9CAUD</name>
<organism evidence="1">
    <name type="scientific">uncultured Caudovirales phage</name>
    <dbReference type="NCBI Taxonomy" id="2100421"/>
    <lineage>
        <taxon>Viruses</taxon>
        <taxon>Duplodnaviria</taxon>
        <taxon>Heunggongvirae</taxon>
        <taxon>Uroviricota</taxon>
        <taxon>Caudoviricetes</taxon>
        <taxon>Peduoviridae</taxon>
        <taxon>Maltschvirus</taxon>
        <taxon>Maltschvirus maltsch</taxon>
    </lineage>
</organism>
<dbReference type="EMBL" id="LR796441">
    <property type="protein sequence ID" value="CAB4145016.1"/>
    <property type="molecule type" value="Genomic_DNA"/>
</dbReference>
<dbReference type="EMBL" id="LR796634">
    <property type="protein sequence ID" value="CAB4156438.1"/>
    <property type="molecule type" value="Genomic_DNA"/>
</dbReference>
<accession>A0A6J5MIT9</accession>
<proteinExistence type="predicted"/>
<reference evidence="1" key="1">
    <citation type="submission" date="2020-04" db="EMBL/GenBank/DDBJ databases">
        <authorList>
            <person name="Chiriac C."/>
            <person name="Salcher M."/>
            <person name="Ghai R."/>
            <person name="Kavagutti S V."/>
        </authorList>
    </citation>
    <scope>NUCLEOTIDE SEQUENCE</scope>
</reference>
<sequence length="246" mass="27536">MNDMQQCAATFRSNGITTQCDLHAKNGSYFCDKHDKKSKAIVHENRFMHGLKSPYRKRFSEVGRQLLDRINELREDPDLFSLKDDAAFVTALMDIKAASISDGISIDHYNKIKSVARTLTSAAKSGDLDVLTAAASELTDLVDRGVDALSASDEVVKLIEKRTDIIEAEQRMLQVKAYTLEVDQAYSLVMQVYAAMKRHIKSADELKAINAEIGKLIKQYQIDEEIIDVEVTDETNSEQVIDTETA</sequence>
<evidence type="ECO:0000313" key="1">
    <source>
        <dbReference type="EMBL" id="CAB4145016.1"/>
    </source>
</evidence>
<protein>
    <submittedName>
        <fullName evidence="1">Uncharacterized protein</fullName>
    </submittedName>
</protein>